<evidence type="ECO:0000313" key="1">
    <source>
        <dbReference type="EMBL" id="OAX36684.1"/>
    </source>
</evidence>
<dbReference type="InParanoid" id="A0A1B7MVQ1"/>
<gene>
    <name evidence="1" type="ORF">K503DRAFT_772275</name>
</gene>
<protein>
    <submittedName>
        <fullName evidence="1">Uncharacterized protein</fullName>
    </submittedName>
</protein>
<name>A0A1B7MVQ1_9AGAM</name>
<accession>A0A1B7MVQ1</accession>
<keyword evidence="2" id="KW-1185">Reference proteome</keyword>
<dbReference type="AlphaFoldDB" id="A0A1B7MVQ1"/>
<sequence length="138" mass="15606">MAIFQRASILVTSAYTVRLGQPFQPRLTLLLSRIAGGDHCSVSPSSDSASQLFTHIAPEYDRWQDSVSHHFLRTAAHHDRKRNLDIIHNSSCNRSAWMHVIVDHEVVNLQHGSIGVESPARLSAYHTRDSRMPKLQRT</sequence>
<evidence type="ECO:0000313" key="2">
    <source>
        <dbReference type="Proteomes" id="UP000092154"/>
    </source>
</evidence>
<organism evidence="1 2">
    <name type="scientific">Rhizopogon vinicolor AM-OR11-026</name>
    <dbReference type="NCBI Taxonomy" id="1314800"/>
    <lineage>
        <taxon>Eukaryota</taxon>
        <taxon>Fungi</taxon>
        <taxon>Dikarya</taxon>
        <taxon>Basidiomycota</taxon>
        <taxon>Agaricomycotina</taxon>
        <taxon>Agaricomycetes</taxon>
        <taxon>Agaricomycetidae</taxon>
        <taxon>Boletales</taxon>
        <taxon>Suillineae</taxon>
        <taxon>Rhizopogonaceae</taxon>
        <taxon>Rhizopogon</taxon>
    </lineage>
</organism>
<dbReference type="EMBL" id="KV448400">
    <property type="protein sequence ID" value="OAX36684.1"/>
    <property type="molecule type" value="Genomic_DNA"/>
</dbReference>
<proteinExistence type="predicted"/>
<reference evidence="1 2" key="1">
    <citation type="submission" date="2016-06" db="EMBL/GenBank/DDBJ databases">
        <title>Comparative genomics of the ectomycorrhizal sister species Rhizopogon vinicolor and Rhizopogon vesiculosus (Basidiomycota: Boletales) reveals a divergence of the mating type B locus.</title>
        <authorList>
            <consortium name="DOE Joint Genome Institute"/>
            <person name="Mujic A.B."/>
            <person name="Kuo A."/>
            <person name="Tritt A."/>
            <person name="Lipzen A."/>
            <person name="Chen C."/>
            <person name="Johnson J."/>
            <person name="Sharma A."/>
            <person name="Barry K."/>
            <person name="Grigoriev I.V."/>
            <person name="Spatafora J.W."/>
        </authorList>
    </citation>
    <scope>NUCLEOTIDE SEQUENCE [LARGE SCALE GENOMIC DNA]</scope>
    <source>
        <strain evidence="1 2">AM-OR11-026</strain>
    </source>
</reference>
<dbReference type="Proteomes" id="UP000092154">
    <property type="component" value="Unassembled WGS sequence"/>
</dbReference>